<evidence type="ECO:0000256" key="2">
    <source>
        <dbReference type="ARBA" id="ARBA00004696"/>
    </source>
</evidence>
<proteinExistence type="inferred from homology"/>
<dbReference type="NCBIfam" id="NF001377">
    <property type="entry name" value="PRK00278.2-4"/>
    <property type="match status" value="1"/>
</dbReference>
<evidence type="ECO:0000256" key="1">
    <source>
        <dbReference type="ARBA" id="ARBA00001633"/>
    </source>
</evidence>
<gene>
    <name evidence="9" type="primary">trpC</name>
    <name evidence="11" type="ORF">FM101_12385</name>
</gene>
<dbReference type="SUPFAM" id="SSF51366">
    <property type="entry name" value="Ribulose-phoshate binding barrel"/>
    <property type="match status" value="1"/>
</dbReference>
<evidence type="ECO:0000256" key="6">
    <source>
        <dbReference type="ARBA" id="ARBA00022822"/>
    </source>
</evidence>
<organism evidence="11 12">
    <name type="scientific">Arthrobacter rhombi</name>
    <dbReference type="NCBI Taxonomy" id="71253"/>
    <lineage>
        <taxon>Bacteria</taxon>
        <taxon>Bacillati</taxon>
        <taxon>Actinomycetota</taxon>
        <taxon>Actinomycetes</taxon>
        <taxon>Micrococcales</taxon>
        <taxon>Micrococcaceae</taxon>
        <taxon>Arthrobacter</taxon>
    </lineage>
</organism>
<evidence type="ECO:0000256" key="8">
    <source>
        <dbReference type="ARBA" id="ARBA00023239"/>
    </source>
</evidence>
<protein>
    <recommendedName>
        <fullName evidence="9">Indole-3-glycerol phosphate synthase</fullName>
        <shortName evidence="9">IGPS</shortName>
        <ecNumber evidence="9">4.1.1.48</ecNumber>
    </recommendedName>
</protein>
<dbReference type="PROSITE" id="PS00614">
    <property type="entry name" value="IGPS"/>
    <property type="match status" value="1"/>
</dbReference>
<evidence type="ECO:0000313" key="12">
    <source>
        <dbReference type="Proteomes" id="UP000195913"/>
    </source>
</evidence>
<evidence type="ECO:0000259" key="10">
    <source>
        <dbReference type="Pfam" id="PF00218"/>
    </source>
</evidence>
<dbReference type="EC" id="4.1.1.48" evidence="9"/>
<dbReference type="GO" id="GO:0000162">
    <property type="term" value="P:L-tryptophan biosynthetic process"/>
    <property type="evidence" value="ECO:0007669"/>
    <property type="project" value="UniProtKB-UniRule"/>
</dbReference>
<dbReference type="CDD" id="cd00331">
    <property type="entry name" value="IGPS"/>
    <property type="match status" value="1"/>
</dbReference>
<dbReference type="NCBIfam" id="NF001369">
    <property type="entry name" value="PRK00278.1-1"/>
    <property type="match status" value="1"/>
</dbReference>
<keyword evidence="8 9" id="KW-0456">Lyase</keyword>
<dbReference type="AlphaFoldDB" id="A0A1R4GPX8"/>
<dbReference type="InterPro" id="IPR045186">
    <property type="entry name" value="Indole-3-glycerol_P_synth"/>
</dbReference>
<dbReference type="Pfam" id="PF00218">
    <property type="entry name" value="IGPS"/>
    <property type="match status" value="1"/>
</dbReference>
<dbReference type="Gene3D" id="3.20.20.70">
    <property type="entry name" value="Aldolase class I"/>
    <property type="match status" value="1"/>
</dbReference>
<evidence type="ECO:0000256" key="9">
    <source>
        <dbReference type="HAMAP-Rule" id="MF_00134"/>
    </source>
</evidence>
<dbReference type="RefSeq" id="WP_086999983.1">
    <property type="nucleotide sequence ID" value="NZ_FUHW01000038.1"/>
</dbReference>
<reference evidence="11 12" key="1">
    <citation type="submission" date="2017-02" db="EMBL/GenBank/DDBJ databases">
        <authorList>
            <person name="Peterson S.W."/>
        </authorList>
    </citation>
    <scope>NUCLEOTIDE SEQUENCE [LARGE SCALE GENOMIC DNA]</scope>
    <source>
        <strain evidence="11 12">B Ar 00.02</strain>
    </source>
</reference>
<evidence type="ECO:0000256" key="4">
    <source>
        <dbReference type="ARBA" id="ARBA00022605"/>
    </source>
</evidence>
<dbReference type="FunFam" id="3.20.20.70:FF:000024">
    <property type="entry name" value="Indole-3-glycerol phosphate synthase"/>
    <property type="match status" value="1"/>
</dbReference>
<dbReference type="PANTHER" id="PTHR22854:SF2">
    <property type="entry name" value="INDOLE-3-GLYCEROL-PHOSPHATE SYNTHASE"/>
    <property type="match status" value="1"/>
</dbReference>
<keyword evidence="4 9" id="KW-0028">Amino-acid biosynthesis</keyword>
<keyword evidence="6 9" id="KW-0822">Tryptophan biosynthesis</keyword>
<evidence type="ECO:0000256" key="5">
    <source>
        <dbReference type="ARBA" id="ARBA00022793"/>
    </source>
</evidence>
<comment type="similarity">
    <text evidence="3 9">Belongs to the TrpC family.</text>
</comment>
<evidence type="ECO:0000256" key="3">
    <source>
        <dbReference type="ARBA" id="ARBA00008737"/>
    </source>
</evidence>
<comment type="pathway">
    <text evidence="2 9">Amino-acid biosynthesis; L-tryptophan biosynthesis; L-tryptophan from chorismate: step 4/5.</text>
</comment>
<keyword evidence="7 9" id="KW-0057">Aromatic amino acid biosynthesis</keyword>
<keyword evidence="12" id="KW-1185">Reference proteome</keyword>
<feature type="domain" description="Indole-3-glycerol phosphate synthase" evidence="10">
    <location>
        <begin position="4"/>
        <end position="262"/>
    </location>
</feature>
<dbReference type="GO" id="GO:0004425">
    <property type="term" value="F:indole-3-glycerol-phosphate synthase activity"/>
    <property type="evidence" value="ECO:0007669"/>
    <property type="project" value="UniProtKB-UniRule"/>
</dbReference>
<dbReference type="InterPro" id="IPR011060">
    <property type="entry name" value="RibuloseP-bd_barrel"/>
</dbReference>
<accession>A0A1R4GPX8</accession>
<dbReference type="InterPro" id="IPR013798">
    <property type="entry name" value="Indole-3-glycerol_P_synth_dom"/>
</dbReference>
<dbReference type="UniPathway" id="UPA00035">
    <property type="reaction ID" value="UER00043"/>
</dbReference>
<sequence>MSVLEDIISGVREDLHERRLRVGDAAIRARAQAAPPARDAFAALGGHNDQAQRDQVLHVISEVKRRSPSKGALADIPEPAVLARQYRDGGASVISVLTEQRRFGGSLADFDAVRAAVETPLLRKDFTVDPYQIYEARAHGADLVLLIVAALDDEQLGSFLDLTHDLGMNALVETHTPGEVERALRVGARIIGVNVRNLKTLDVDRETFARLSGNIPDSVVMVAESGIRSSEDVGLYGSQGADAVLVGEALVKDNDPLTALRSFIEAGSAAKPPRGR</sequence>
<dbReference type="HAMAP" id="MF_00134_B">
    <property type="entry name" value="IGPS_B"/>
    <property type="match status" value="1"/>
</dbReference>
<keyword evidence="5 9" id="KW-0210">Decarboxylase</keyword>
<dbReference type="EMBL" id="FUHW01000038">
    <property type="protein sequence ID" value="SJM70174.1"/>
    <property type="molecule type" value="Genomic_DNA"/>
</dbReference>
<comment type="catalytic activity">
    <reaction evidence="1 9">
        <text>1-(2-carboxyphenylamino)-1-deoxy-D-ribulose 5-phosphate + H(+) = (1S,2R)-1-C-(indol-3-yl)glycerol 3-phosphate + CO2 + H2O</text>
        <dbReference type="Rhea" id="RHEA:23476"/>
        <dbReference type="ChEBI" id="CHEBI:15377"/>
        <dbReference type="ChEBI" id="CHEBI:15378"/>
        <dbReference type="ChEBI" id="CHEBI:16526"/>
        <dbReference type="ChEBI" id="CHEBI:58613"/>
        <dbReference type="ChEBI" id="CHEBI:58866"/>
        <dbReference type="EC" id="4.1.1.48"/>
    </reaction>
</comment>
<dbReference type="InterPro" id="IPR001468">
    <property type="entry name" value="Indole-3-GlycerolPSynthase_CS"/>
</dbReference>
<dbReference type="PANTHER" id="PTHR22854">
    <property type="entry name" value="TRYPTOPHAN BIOSYNTHESIS PROTEIN"/>
    <property type="match status" value="1"/>
</dbReference>
<evidence type="ECO:0000313" key="11">
    <source>
        <dbReference type="EMBL" id="SJM70174.1"/>
    </source>
</evidence>
<dbReference type="GO" id="GO:0004640">
    <property type="term" value="F:phosphoribosylanthranilate isomerase activity"/>
    <property type="evidence" value="ECO:0007669"/>
    <property type="project" value="TreeGrafter"/>
</dbReference>
<evidence type="ECO:0000256" key="7">
    <source>
        <dbReference type="ARBA" id="ARBA00023141"/>
    </source>
</evidence>
<dbReference type="InterPro" id="IPR013785">
    <property type="entry name" value="Aldolase_TIM"/>
</dbReference>
<name>A0A1R4GPX8_9MICC</name>
<dbReference type="Proteomes" id="UP000195913">
    <property type="component" value="Unassembled WGS sequence"/>
</dbReference>